<reference evidence="3 4" key="1">
    <citation type="submission" date="2018-08" db="EMBL/GenBank/DDBJ databases">
        <title>Form III RuBisCO-mediated autotrophy in Thermodesulfobium bacteria.</title>
        <authorList>
            <person name="Toshchakov S.V."/>
            <person name="Kublanov I.V."/>
            <person name="Frolov E."/>
            <person name="Bonch-Osmolovskaya E.A."/>
            <person name="Tourova T.P."/>
            <person name="Chernych N.A."/>
            <person name="Lebedinsky A.V."/>
        </authorList>
    </citation>
    <scope>NUCLEOTIDE SEQUENCE [LARGE SCALE GENOMIC DNA]</scope>
    <source>
        <strain evidence="3 4">SR</strain>
    </source>
</reference>
<evidence type="ECO:0000313" key="3">
    <source>
        <dbReference type="EMBL" id="RDV84286.1"/>
    </source>
</evidence>
<dbReference type="OrthoDB" id="9772024at2"/>
<evidence type="ECO:0000259" key="2">
    <source>
        <dbReference type="SMART" id="SM00646"/>
    </source>
</evidence>
<dbReference type="PANTHER" id="PTHR30404">
    <property type="entry name" value="N-ACETYLMURAMOYL-L-ALANINE AMIDASE"/>
    <property type="match status" value="1"/>
</dbReference>
<dbReference type="Gene3D" id="3.40.630.40">
    <property type="entry name" value="Zn-dependent exopeptidases"/>
    <property type="match status" value="1"/>
</dbReference>
<comment type="caution">
    <text evidence="3">The sequence shown here is derived from an EMBL/GenBank/DDBJ whole genome shotgun (WGS) entry which is preliminary data.</text>
</comment>
<sequence length="257" mass="28519">MIPGNLLGPGGVDIARSSVVKQAPRFLLLAVGAYLFLQTSVCLWEKLFFDRLAREVSALGSPLMGKLVVVDPGHGGPDPGVVRGGVREKDITLAVARRLNHFLRQAGAEVVMTREEDRDLADPDLWDMKERKRQDLERRIALANRLQADVFLSLHVNSFEETDEYGAQTFYQAGSEESRRLAEAIQQELQSLLGNTERLPKAGDYLVGRLAQMPAVVVEIGFLTHPEEKKLLQDPAYQSKVAFAVYAGLTKFFAQGR</sequence>
<dbReference type="Pfam" id="PF01520">
    <property type="entry name" value="Amidase_3"/>
    <property type="match status" value="1"/>
</dbReference>
<dbReference type="EMBL" id="QSLN01000002">
    <property type="protein sequence ID" value="RDV84286.1"/>
    <property type="molecule type" value="Genomic_DNA"/>
</dbReference>
<dbReference type="GO" id="GO:0008745">
    <property type="term" value="F:N-acetylmuramoyl-L-alanine amidase activity"/>
    <property type="evidence" value="ECO:0007669"/>
    <property type="project" value="InterPro"/>
</dbReference>
<proteinExistence type="predicted"/>
<protein>
    <submittedName>
        <fullName evidence="3">Cell wall hydrolase</fullName>
    </submittedName>
</protein>
<dbReference type="PANTHER" id="PTHR30404:SF0">
    <property type="entry name" value="N-ACETYLMURAMOYL-L-ALANINE AMIDASE AMIC"/>
    <property type="match status" value="1"/>
</dbReference>
<organism evidence="3 4">
    <name type="scientific">Ammonifex thiophilus</name>
    <dbReference type="NCBI Taxonomy" id="444093"/>
    <lineage>
        <taxon>Bacteria</taxon>
        <taxon>Bacillati</taxon>
        <taxon>Bacillota</taxon>
        <taxon>Clostridia</taxon>
        <taxon>Thermoanaerobacterales</taxon>
        <taxon>Thermoanaerobacteraceae</taxon>
        <taxon>Ammonifex</taxon>
    </lineage>
</organism>
<dbReference type="CDD" id="cd02696">
    <property type="entry name" value="MurNAc-LAA"/>
    <property type="match status" value="1"/>
</dbReference>
<name>A0A3D8P4Z0_9THEO</name>
<dbReference type="InterPro" id="IPR002508">
    <property type="entry name" value="MurNAc-LAA_cat"/>
</dbReference>
<feature type="domain" description="MurNAc-LAA" evidence="2">
    <location>
        <begin position="140"/>
        <end position="250"/>
    </location>
</feature>
<keyword evidence="4" id="KW-1185">Reference proteome</keyword>
<gene>
    <name evidence="3" type="ORF">DXX99_02960</name>
</gene>
<dbReference type="SUPFAM" id="SSF53187">
    <property type="entry name" value="Zn-dependent exopeptidases"/>
    <property type="match status" value="1"/>
</dbReference>
<evidence type="ECO:0000313" key="4">
    <source>
        <dbReference type="Proteomes" id="UP000256329"/>
    </source>
</evidence>
<dbReference type="SMART" id="SM00646">
    <property type="entry name" value="Ami_3"/>
    <property type="match status" value="1"/>
</dbReference>
<accession>A0A3D8P4Z0</accession>
<dbReference type="InterPro" id="IPR050695">
    <property type="entry name" value="N-acetylmuramoyl_amidase_3"/>
</dbReference>
<keyword evidence="1 3" id="KW-0378">Hydrolase</keyword>
<dbReference type="AlphaFoldDB" id="A0A3D8P4Z0"/>
<dbReference type="Proteomes" id="UP000256329">
    <property type="component" value="Unassembled WGS sequence"/>
</dbReference>
<dbReference type="GO" id="GO:0030288">
    <property type="term" value="C:outer membrane-bounded periplasmic space"/>
    <property type="evidence" value="ECO:0007669"/>
    <property type="project" value="TreeGrafter"/>
</dbReference>
<dbReference type="GO" id="GO:0009253">
    <property type="term" value="P:peptidoglycan catabolic process"/>
    <property type="evidence" value="ECO:0007669"/>
    <property type="project" value="InterPro"/>
</dbReference>
<evidence type="ECO:0000256" key="1">
    <source>
        <dbReference type="ARBA" id="ARBA00022801"/>
    </source>
</evidence>